<dbReference type="Gene3D" id="3.30.450.40">
    <property type="match status" value="1"/>
</dbReference>
<keyword evidence="4" id="KW-0808">Transferase</keyword>
<organism evidence="11 12">
    <name type="scientific">Sphingomonas cynarae</name>
    <dbReference type="NCBI Taxonomy" id="930197"/>
    <lineage>
        <taxon>Bacteria</taxon>
        <taxon>Pseudomonadati</taxon>
        <taxon>Pseudomonadota</taxon>
        <taxon>Alphaproteobacteria</taxon>
        <taxon>Sphingomonadales</taxon>
        <taxon>Sphingomonadaceae</taxon>
        <taxon>Sphingomonas</taxon>
    </lineage>
</organism>
<dbReference type="InterPro" id="IPR003594">
    <property type="entry name" value="HATPase_dom"/>
</dbReference>
<evidence type="ECO:0000256" key="4">
    <source>
        <dbReference type="ARBA" id="ARBA00022679"/>
    </source>
</evidence>
<reference evidence="12" key="1">
    <citation type="journal article" date="2019" name="Int. J. Syst. Evol. Microbiol.">
        <title>The Global Catalogue of Microorganisms (GCM) 10K type strain sequencing project: providing services to taxonomists for standard genome sequencing and annotation.</title>
        <authorList>
            <consortium name="The Broad Institute Genomics Platform"/>
            <consortium name="The Broad Institute Genome Sequencing Center for Infectious Disease"/>
            <person name="Wu L."/>
            <person name="Ma J."/>
        </authorList>
    </citation>
    <scope>NUCLEOTIDE SEQUENCE [LARGE SCALE GENOMIC DNA]</scope>
    <source>
        <strain evidence="12">JCM 17498</strain>
    </source>
</reference>
<evidence type="ECO:0000259" key="8">
    <source>
        <dbReference type="SMART" id="SM00065"/>
    </source>
</evidence>
<dbReference type="InterPro" id="IPR029016">
    <property type="entry name" value="GAF-like_dom_sf"/>
</dbReference>
<gene>
    <name evidence="11" type="ORF">GCM10022268_31410</name>
</gene>
<sequence length="393" mass="42404">MAVVEDAPGNGGVAGHGELHYRLRQQSVLADFGIEALRARDLDPMLQRAVELCADGMRSHYCKFLEYKGSSGRLLVRTGVGWRDGVVGQIEMGADTGSPAGFAYQTGQAVISNHLGDETRFRTPGFMADHGIRRAINVLVHAGGHHYGVLEVDSPDEGRFEAADLAFMQGFANLIGVAIERQAAEHRLNDALQHQELLTREASHRVKNSLALVSAMLNLQMQEDEDPRITRMLGDAQARIAAIAQAHDQLWRGEKVGVVCLDDLVGGIVTQLGEQSPTHDLTCAIVPLELSADTAIPIGLLVTELVTNAIKYAYGEAGGPIAVTIDRQDDALIVTVTDRGHGLPADFGIATASRRSLGMRMIASLVRQLRGEIRFEDAGPGVRVVVRTDPRGM</sequence>
<dbReference type="SUPFAM" id="SSF55781">
    <property type="entry name" value="GAF domain-like"/>
    <property type="match status" value="1"/>
</dbReference>
<dbReference type="SMART" id="SM00065">
    <property type="entry name" value="GAF"/>
    <property type="match status" value="1"/>
</dbReference>
<proteinExistence type="predicted"/>
<name>A0ABP7EM50_9SPHN</name>
<evidence type="ECO:0000256" key="5">
    <source>
        <dbReference type="ARBA" id="ARBA00022741"/>
    </source>
</evidence>
<dbReference type="EC" id="2.7.13.3" evidence="2"/>
<dbReference type="GO" id="GO:0016301">
    <property type="term" value="F:kinase activity"/>
    <property type="evidence" value="ECO:0007669"/>
    <property type="project" value="UniProtKB-KW"/>
</dbReference>
<dbReference type="PANTHER" id="PTHR41523:SF8">
    <property type="entry name" value="ETHYLENE RESPONSE SENSOR PROTEIN"/>
    <property type="match status" value="1"/>
</dbReference>
<protein>
    <recommendedName>
        <fullName evidence="2">histidine kinase</fullName>
        <ecNumber evidence="2">2.7.13.3</ecNumber>
    </recommendedName>
</protein>
<dbReference type="EMBL" id="BAABBF010000009">
    <property type="protein sequence ID" value="GAA3720865.1"/>
    <property type="molecule type" value="Genomic_DNA"/>
</dbReference>
<evidence type="ECO:0000256" key="6">
    <source>
        <dbReference type="ARBA" id="ARBA00022777"/>
    </source>
</evidence>
<dbReference type="InterPro" id="IPR003018">
    <property type="entry name" value="GAF"/>
</dbReference>
<dbReference type="Pfam" id="PF02518">
    <property type="entry name" value="HATPase_c"/>
    <property type="match status" value="1"/>
</dbReference>
<dbReference type="SMART" id="SM00911">
    <property type="entry name" value="HWE_HK"/>
    <property type="match status" value="1"/>
</dbReference>
<evidence type="ECO:0000259" key="9">
    <source>
        <dbReference type="SMART" id="SM00387"/>
    </source>
</evidence>
<keyword evidence="7" id="KW-0067">ATP-binding</keyword>
<comment type="caution">
    <text evidence="11">The sequence shown here is derived from an EMBL/GenBank/DDBJ whole genome shotgun (WGS) entry which is preliminary data.</text>
</comment>
<keyword evidence="3" id="KW-0597">Phosphoprotein</keyword>
<evidence type="ECO:0000313" key="12">
    <source>
        <dbReference type="Proteomes" id="UP001500523"/>
    </source>
</evidence>
<evidence type="ECO:0000259" key="10">
    <source>
        <dbReference type="SMART" id="SM00911"/>
    </source>
</evidence>
<evidence type="ECO:0000256" key="1">
    <source>
        <dbReference type="ARBA" id="ARBA00000085"/>
    </source>
</evidence>
<keyword evidence="5" id="KW-0547">Nucleotide-binding</keyword>
<comment type="catalytic activity">
    <reaction evidence="1">
        <text>ATP + protein L-histidine = ADP + protein N-phospho-L-histidine.</text>
        <dbReference type="EC" id="2.7.13.3"/>
    </reaction>
</comment>
<dbReference type="RefSeq" id="WP_344694341.1">
    <property type="nucleotide sequence ID" value="NZ_BAABBF010000009.1"/>
</dbReference>
<keyword evidence="6 11" id="KW-0418">Kinase</keyword>
<evidence type="ECO:0000256" key="2">
    <source>
        <dbReference type="ARBA" id="ARBA00012438"/>
    </source>
</evidence>
<dbReference type="SUPFAM" id="SSF55874">
    <property type="entry name" value="ATPase domain of HSP90 chaperone/DNA topoisomerase II/histidine kinase"/>
    <property type="match status" value="1"/>
</dbReference>
<dbReference type="SMART" id="SM00387">
    <property type="entry name" value="HATPase_c"/>
    <property type="match status" value="1"/>
</dbReference>
<keyword evidence="12" id="KW-1185">Reference proteome</keyword>
<evidence type="ECO:0000256" key="3">
    <source>
        <dbReference type="ARBA" id="ARBA00022553"/>
    </source>
</evidence>
<evidence type="ECO:0000313" key="11">
    <source>
        <dbReference type="EMBL" id="GAA3720865.1"/>
    </source>
</evidence>
<evidence type="ECO:0000256" key="7">
    <source>
        <dbReference type="ARBA" id="ARBA00022840"/>
    </source>
</evidence>
<dbReference type="Pfam" id="PF13185">
    <property type="entry name" value="GAF_2"/>
    <property type="match status" value="1"/>
</dbReference>
<dbReference type="Pfam" id="PF07568">
    <property type="entry name" value="HisKA_2"/>
    <property type="match status" value="1"/>
</dbReference>
<dbReference type="PANTHER" id="PTHR41523">
    <property type="entry name" value="TWO-COMPONENT SYSTEM SENSOR PROTEIN"/>
    <property type="match status" value="1"/>
</dbReference>
<feature type="domain" description="Signal transduction histidine kinase HWE region" evidence="10">
    <location>
        <begin position="201"/>
        <end position="278"/>
    </location>
</feature>
<dbReference type="InterPro" id="IPR011102">
    <property type="entry name" value="Sig_transdc_His_kinase_HWE"/>
</dbReference>
<accession>A0ABP7EM50</accession>
<dbReference type="InterPro" id="IPR011495">
    <property type="entry name" value="Sig_transdc_His_kin_sub2_dim/P"/>
</dbReference>
<feature type="domain" description="Histidine kinase/HSP90-like ATPase" evidence="9">
    <location>
        <begin position="293"/>
        <end position="392"/>
    </location>
</feature>
<dbReference type="Gene3D" id="3.30.565.10">
    <property type="entry name" value="Histidine kinase-like ATPase, C-terminal domain"/>
    <property type="match status" value="1"/>
</dbReference>
<feature type="domain" description="GAF" evidence="8">
    <location>
        <begin position="41"/>
        <end position="189"/>
    </location>
</feature>
<dbReference type="Proteomes" id="UP001500523">
    <property type="component" value="Unassembled WGS sequence"/>
</dbReference>
<dbReference type="InterPro" id="IPR036890">
    <property type="entry name" value="HATPase_C_sf"/>
</dbReference>